<comment type="similarity">
    <text evidence="1">Belongs to the complex I LYR family.</text>
</comment>
<dbReference type="EMBL" id="KN881721">
    <property type="protein sequence ID" value="KIY49766.1"/>
    <property type="molecule type" value="Genomic_DNA"/>
</dbReference>
<dbReference type="GO" id="GO:0016226">
    <property type="term" value="P:iron-sulfur cluster assembly"/>
    <property type="evidence" value="ECO:0007669"/>
    <property type="project" value="InterPro"/>
</dbReference>
<protein>
    <recommendedName>
        <fullName evidence="2">Complex 1 LYR protein domain-containing protein</fullName>
    </recommendedName>
</protein>
<dbReference type="PANTHER" id="PTHR13166">
    <property type="entry name" value="PROTEIN C6ORF149"/>
    <property type="match status" value="1"/>
</dbReference>
<gene>
    <name evidence="3" type="ORF">FISHEDRAFT_58023</name>
</gene>
<name>A0A0D7AEG9_9AGAR</name>
<dbReference type="Pfam" id="PF05347">
    <property type="entry name" value="Complex1_LYR"/>
    <property type="match status" value="1"/>
</dbReference>
<keyword evidence="4" id="KW-1185">Reference proteome</keyword>
<dbReference type="GO" id="GO:0005739">
    <property type="term" value="C:mitochondrion"/>
    <property type="evidence" value="ECO:0007669"/>
    <property type="project" value="TreeGrafter"/>
</dbReference>
<dbReference type="PANTHER" id="PTHR13166:SF7">
    <property type="entry name" value="LYR MOTIF-CONTAINING PROTEIN 4"/>
    <property type="match status" value="1"/>
</dbReference>
<dbReference type="Proteomes" id="UP000054144">
    <property type="component" value="Unassembled WGS sequence"/>
</dbReference>
<organism evidence="3 4">
    <name type="scientific">Fistulina hepatica ATCC 64428</name>
    <dbReference type="NCBI Taxonomy" id="1128425"/>
    <lineage>
        <taxon>Eukaryota</taxon>
        <taxon>Fungi</taxon>
        <taxon>Dikarya</taxon>
        <taxon>Basidiomycota</taxon>
        <taxon>Agaricomycotina</taxon>
        <taxon>Agaricomycetes</taxon>
        <taxon>Agaricomycetidae</taxon>
        <taxon>Agaricales</taxon>
        <taxon>Fistulinaceae</taxon>
        <taxon>Fistulina</taxon>
    </lineage>
</organism>
<feature type="domain" description="Complex 1 LYR protein" evidence="2">
    <location>
        <begin position="10"/>
        <end position="65"/>
    </location>
</feature>
<dbReference type="AlphaFoldDB" id="A0A0D7AEG9"/>
<evidence type="ECO:0000259" key="2">
    <source>
        <dbReference type="Pfam" id="PF05347"/>
    </source>
</evidence>
<evidence type="ECO:0000313" key="3">
    <source>
        <dbReference type="EMBL" id="KIY49766.1"/>
    </source>
</evidence>
<reference evidence="3 4" key="1">
    <citation type="journal article" date="2015" name="Fungal Genet. Biol.">
        <title>Evolution of novel wood decay mechanisms in Agaricales revealed by the genome sequences of Fistulina hepatica and Cylindrobasidium torrendii.</title>
        <authorList>
            <person name="Floudas D."/>
            <person name="Held B.W."/>
            <person name="Riley R."/>
            <person name="Nagy L.G."/>
            <person name="Koehler G."/>
            <person name="Ransdell A.S."/>
            <person name="Younus H."/>
            <person name="Chow J."/>
            <person name="Chiniquy J."/>
            <person name="Lipzen A."/>
            <person name="Tritt A."/>
            <person name="Sun H."/>
            <person name="Haridas S."/>
            <person name="LaButti K."/>
            <person name="Ohm R.A."/>
            <person name="Kues U."/>
            <person name="Blanchette R.A."/>
            <person name="Grigoriev I.V."/>
            <person name="Minto R.E."/>
            <person name="Hibbett D.S."/>
        </authorList>
    </citation>
    <scope>NUCLEOTIDE SEQUENCE [LARGE SCALE GENOMIC DNA]</scope>
    <source>
        <strain evidence="3 4">ATCC 64428</strain>
    </source>
</reference>
<dbReference type="InterPro" id="IPR051522">
    <property type="entry name" value="ISC_assembly_LYR"/>
</dbReference>
<dbReference type="CDD" id="cd20264">
    <property type="entry name" value="Complex1_LYR_LYRM4"/>
    <property type="match status" value="1"/>
</dbReference>
<evidence type="ECO:0000313" key="4">
    <source>
        <dbReference type="Proteomes" id="UP000054144"/>
    </source>
</evidence>
<dbReference type="GO" id="GO:1990221">
    <property type="term" value="C:L-cysteine desulfurase complex"/>
    <property type="evidence" value="ECO:0007669"/>
    <property type="project" value="TreeGrafter"/>
</dbReference>
<sequence length="102" mass="11633">MSAVPSRYSILALYHSTLRVSHSFSSYNFRNYFVRRTKDAFRDIQKEQDPNKVQARYSEAVKDLAVLRRSAIVNQLYGGWRLAVEDVDKKAKEGSGTVEGTS</sequence>
<evidence type="ECO:0000256" key="1">
    <source>
        <dbReference type="ARBA" id="ARBA00009508"/>
    </source>
</evidence>
<dbReference type="InterPro" id="IPR045297">
    <property type="entry name" value="Complex1_LYR_LYRM4"/>
</dbReference>
<proteinExistence type="inferred from homology"/>
<dbReference type="OrthoDB" id="275715at2759"/>
<dbReference type="InterPro" id="IPR008011">
    <property type="entry name" value="Complex1_LYR_dom"/>
</dbReference>
<accession>A0A0D7AEG9</accession>